<feature type="compositionally biased region" description="Basic and acidic residues" evidence="7">
    <location>
        <begin position="1"/>
        <end position="17"/>
    </location>
</feature>
<evidence type="ECO:0000256" key="7">
    <source>
        <dbReference type="SAM" id="MobiDB-lite"/>
    </source>
</evidence>
<feature type="coiled-coil region" evidence="6">
    <location>
        <begin position="127"/>
        <end position="154"/>
    </location>
</feature>
<dbReference type="EMBL" id="MU006564">
    <property type="protein sequence ID" value="KAF2750075.1"/>
    <property type="molecule type" value="Genomic_DNA"/>
</dbReference>
<dbReference type="OrthoDB" id="532500at2759"/>
<dbReference type="AlphaFoldDB" id="A0A6A6VHL0"/>
<organism evidence="8 9">
    <name type="scientific">Sporormia fimetaria CBS 119925</name>
    <dbReference type="NCBI Taxonomy" id="1340428"/>
    <lineage>
        <taxon>Eukaryota</taxon>
        <taxon>Fungi</taxon>
        <taxon>Dikarya</taxon>
        <taxon>Ascomycota</taxon>
        <taxon>Pezizomycotina</taxon>
        <taxon>Dothideomycetes</taxon>
        <taxon>Pleosporomycetidae</taxon>
        <taxon>Pleosporales</taxon>
        <taxon>Sporormiaceae</taxon>
        <taxon>Sporormia</taxon>
    </lineage>
</organism>
<evidence type="ECO:0000256" key="4">
    <source>
        <dbReference type="ARBA" id="ARBA00023163"/>
    </source>
</evidence>
<comment type="subcellular location">
    <subcellularLocation>
        <location evidence="1">Nucleus</location>
        <location evidence="1">Nucleolus</location>
    </subcellularLocation>
</comment>
<evidence type="ECO:0000313" key="8">
    <source>
        <dbReference type="EMBL" id="KAF2750075.1"/>
    </source>
</evidence>
<evidence type="ECO:0000256" key="6">
    <source>
        <dbReference type="SAM" id="Coils"/>
    </source>
</evidence>
<keyword evidence="9" id="KW-1185">Reference proteome</keyword>
<accession>A0A6A6VHL0</accession>
<keyword evidence="5" id="KW-0539">Nucleus</keyword>
<feature type="coiled-coil region" evidence="6">
    <location>
        <begin position="373"/>
        <end position="400"/>
    </location>
</feature>
<gene>
    <name evidence="8" type="ORF">M011DRAFT_474556</name>
</gene>
<protein>
    <submittedName>
        <fullName evidence="8">RNA polymerase I associated factor, A49-like protein</fullName>
    </submittedName>
</protein>
<dbReference type="PANTHER" id="PTHR14440">
    <property type="entry name" value="DNA-DIRECTED RNA POLYMERASE I SUBUNIT RPA49"/>
    <property type="match status" value="1"/>
</dbReference>
<sequence length="448" mass="49191">MAEKKRKRHEEGADRPAKKAAVGKAVGTVKMQFLESSQGALGPVLATTPGLNFPHNVSFQTYKKSRILPSGEVSELLLHSSQHPRLDYTAQEEKDGSSESLLQDYIGVFDPATKKLQVVPARRLAVRQALRSELDELRAEKERIAAAKTTMTAKRHALATEFGSKKSKKAINQMAENAIVRGQGQGAGAGNAPKDEALASAVLDGMASKTSAMPTKADVAAAIDDSKPRPTANRNAEHPGDVYSVDSIVGKDVLISIPVKDWVTASEAGQPVKVHSQYVAKRIMKLVRAKEIQKLKVLRFMLLCINFNSALKQRGKGAKVIPPKDKLMAEMGENAPAPVVDAIRRRFASEQNDMTRWHVDNLITHICAAALIVDGFEVDVNDLREDLKLENKEIKQYFHEIGCRLNPPTEAERNKLKITKAEAGNHTMARLKLPLNFPKVKTGPSKRR</sequence>
<keyword evidence="3" id="KW-0240">DNA-directed RNA polymerase</keyword>
<evidence type="ECO:0000256" key="2">
    <source>
        <dbReference type="ARBA" id="ARBA00009430"/>
    </source>
</evidence>
<feature type="region of interest" description="Disordered" evidence="7">
    <location>
        <begin position="220"/>
        <end position="239"/>
    </location>
</feature>
<comment type="similarity">
    <text evidence="2">Belongs to the eukaryotic RPA49/POLR1E RNA polymerase subunit family.</text>
</comment>
<dbReference type="GO" id="GO:0003677">
    <property type="term" value="F:DNA binding"/>
    <property type="evidence" value="ECO:0007669"/>
    <property type="project" value="InterPro"/>
</dbReference>
<evidence type="ECO:0000256" key="5">
    <source>
        <dbReference type="ARBA" id="ARBA00023242"/>
    </source>
</evidence>
<proteinExistence type="inferred from homology"/>
<keyword evidence="6" id="KW-0175">Coiled coil</keyword>
<dbReference type="GO" id="GO:0005730">
    <property type="term" value="C:nucleolus"/>
    <property type="evidence" value="ECO:0007669"/>
    <property type="project" value="UniProtKB-SubCell"/>
</dbReference>
<dbReference type="Proteomes" id="UP000799440">
    <property type="component" value="Unassembled WGS sequence"/>
</dbReference>
<evidence type="ECO:0000256" key="3">
    <source>
        <dbReference type="ARBA" id="ARBA00022478"/>
    </source>
</evidence>
<evidence type="ECO:0000256" key="1">
    <source>
        <dbReference type="ARBA" id="ARBA00004604"/>
    </source>
</evidence>
<name>A0A6A6VHL0_9PLEO</name>
<dbReference type="Pfam" id="PF06870">
    <property type="entry name" value="RNA_pol_I_A49"/>
    <property type="match status" value="1"/>
</dbReference>
<feature type="region of interest" description="Disordered" evidence="7">
    <location>
        <begin position="1"/>
        <end position="22"/>
    </location>
</feature>
<dbReference type="GO" id="GO:0000428">
    <property type="term" value="C:DNA-directed RNA polymerase complex"/>
    <property type="evidence" value="ECO:0007669"/>
    <property type="project" value="UniProtKB-KW"/>
</dbReference>
<reference evidence="8" key="1">
    <citation type="journal article" date="2020" name="Stud. Mycol.">
        <title>101 Dothideomycetes genomes: a test case for predicting lifestyles and emergence of pathogens.</title>
        <authorList>
            <person name="Haridas S."/>
            <person name="Albert R."/>
            <person name="Binder M."/>
            <person name="Bloem J."/>
            <person name="Labutti K."/>
            <person name="Salamov A."/>
            <person name="Andreopoulos B."/>
            <person name="Baker S."/>
            <person name="Barry K."/>
            <person name="Bills G."/>
            <person name="Bluhm B."/>
            <person name="Cannon C."/>
            <person name="Castanera R."/>
            <person name="Culley D."/>
            <person name="Daum C."/>
            <person name="Ezra D."/>
            <person name="Gonzalez J."/>
            <person name="Henrissat B."/>
            <person name="Kuo A."/>
            <person name="Liang C."/>
            <person name="Lipzen A."/>
            <person name="Lutzoni F."/>
            <person name="Magnuson J."/>
            <person name="Mondo S."/>
            <person name="Nolan M."/>
            <person name="Ohm R."/>
            <person name="Pangilinan J."/>
            <person name="Park H.-J."/>
            <person name="Ramirez L."/>
            <person name="Alfaro M."/>
            <person name="Sun H."/>
            <person name="Tritt A."/>
            <person name="Yoshinaga Y."/>
            <person name="Zwiers L.-H."/>
            <person name="Turgeon B."/>
            <person name="Goodwin S."/>
            <person name="Spatafora J."/>
            <person name="Crous P."/>
            <person name="Grigoriev I."/>
        </authorList>
    </citation>
    <scope>NUCLEOTIDE SEQUENCE</scope>
    <source>
        <strain evidence="8">CBS 119925</strain>
    </source>
</reference>
<dbReference type="GO" id="GO:0006351">
    <property type="term" value="P:DNA-templated transcription"/>
    <property type="evidence" value="ECO:0007669"/>
    <property type="project" value="InterPro"/>
</dbReference>
<keyword evidence="4" id="KW-0804">Transcription</keyword>
<evidence type="ECO:0000313" key="9">
    <source>
        <dbReference type="Proteomes" id="UP000799440"/>
    </source>
</evidence>
<dbReference type="InterPro" id="IPR009668">
    <property type="entry name" value="RNA_pol-assoc_fac_A49-like"/>
</dbReference>